<name>A0A0F9L287_9ZZZZ</name>
<sequence length="63" mass="7173">MGYLIEPREMRDSVLLSELADIEDRFSRIVSNVNAYATKGEADWLTALRDEAERRGLIEATTN</sequence>
<proteinExistence type="predicted"/>
<protein>
    <submittedName>
        <fullName evidence="1">Uncharacterized protein</fullName>
    </submittedName>
</protein>
<dbReference type="EMBL" id="LAZR01008059">
    <property type="protein sequence ID" value="KKM81211.1"/>
    <property type="molecule type" value="Genomic_DNA"/>
</dbReference>
<comment type="caution">
    <text evidence="1">The sequence shown here is derived from an EMBL/GenBank/DDBJ whole genome shotgun (WGS) entry which is preliminary data.</text>
</comment>
<reference evidence="1" key="1">
    <citation type="journal article" date="2015" name="Nature">
        <title>Complex archaea that bridge the gap between prokaryotes and eukaryotes.</title>
        <authorList>
            <person name="Spang A."/>
            <person name="Saw J.H."/>
            <person name="Jorgensen S.L."/>
            <person name="Zaremba-Niedzwiedzka K."/>
            <person name="Martijn J."/>
            <person name="Lind A.E."/>
            <person name="van Eijk R."/>
            <person name="Schleper C."/>
            <person name="Guy L."/>
            <person name="Ettema T.J."/>
        </authorList>
    </citation>
    <scope>NUCLEOTIDE SEQUENCE</scope>
</reference>
<accession>A0A0F9L287</accession>
<gene>
    <name evidence="1" type="ORF">LCGC14_1332040</name>
</gene>
<organism evidence="1">
    <name type="scientific">marine sediment metagenome</name>
    <dbReference type="NCBI Taxonomy" id="412755"/>
    <lineage>
        <taxon>unclassified sequences</taxon>
        <taxon>metagenomes</taxon>
        <taxon>ecological metagenomes</taxon>
    </lineage>
</organism>
<dbReference type="AlphaFoldDB" id="A0A0F9L287"/>
<evidence type="ECO:0000313" key="1">
    <source>
        <dbReference type="EMBL" id="KKM81211.1"/>
    </source>
</evidence>